<gene>
    <name evidence="1" type="ORF">EFREU_v1c03330</name>
</gene>
<dbReference type="RefSeq" id="WP_100609310.1">
    <property type="nucleotide sequence ID" value="NZ_CP024962.1"/>
</dbReference>
<accession>A0A2K8NRB3</accession>
<dbReference type="KEGG" id="efr:EFREU_v1c03330"/>
<organism evidence="1 2">
    <name type="scientific">Entomoplasma freundtii</name>
    <dbReference type="NCBI Taxonomy" id="74700"/>
    <lineage>
        <taxon>Bacteria</taxon>
        <taxon>Bacillati</taxon>
        <taxon>Mycoplasmatota</taxon>
        <taxon>Mollicutes</taxon>
        <taxon>Entomoplasmatales</taxon>
        <taxon>Entomoplasmataceae</taxon>
        <taxon>Entomoplasma</taxon>
    </lineage>
</organism>
<dbReference type="OrthoDB" id="398931at2"/>
<keyword evidence="2" id="KW-1185">Reference proteome</keyword>
<sequence length="92" mass="10793">MSYYFKHSYGFTDHGLQRCRERLKLTGLPDYEVKEKIMDLIKNSNYSFESKYDLYIRAGSKGQLYFVISKDSNVIITCSPVSPEKQLSLMDY</sequence>
<protein>
    <submittedName>
        <fullName evidence="1">Uncharacterized protein</fullName>
    </submittedName>
</protein>
<dbReference type="AlphaFoldDB" id="A0A2K8NRB3"/>
<evidence type="ECO:0000313" key="1">
    <source>
        <dbReference type="EMBL" id="ATZ16359.1"/>
    </source>
</evidence>
<proteinExistence type="predicted"/>
<dbReference type="Proteomes" id="UP000232222">
    <property type="component" value="Chromosome"/>
</dbReference>
<evidence type="ECO:0000313" key="2">
    <source>
        <dbReference type="Proteomes" id="UP000232222"/>
    </source>
</evidence>
<dbReference type="EMBL" id="CP024962">
    <property type="protein sequence ID" value="ATZ16359.1"/>
    <property type="molecule type" value="Genomic_DNA"/>
</dbReference>
<name>A0A2K8NRB3_9MOLU</name>
<reference evidence="1 2" key="1">
    <citation type="submission" date="2017-11" db="EMBL/GenBank/DDBJ databases">
        <title>Genome sequence of Entomoplasma freundtii BARC 318 (ATCC 51999).</title>
        <authorList>
            <person name="Lo W.-S."/>
            <person name="Gasparich G.E."/>
            <person name="Kuo C.-H."/>
        </authorList>
    </citation>
    <scope>NUCLEOTIDE SEQUENCE [LARGE SCALE GENOMIC DNA]</scope>
    <source>
        <strain evidence="1 2">BARC 318</strain>
    </source>
</reference>